<feature type="domain" description="N-acetyltransferase" evidence="3">
    <location>
        <begin position="8"/>
        <end position="172"/>
    </location>
</feature>
<dbReference type="InterPro" id="IPR050680">
    <property type="entry name" value="YpeA/RimI_acetyltransf"/>
</dbReference>
<dbReference type="InterPro" id="IPR000182">
    <property type="entry name" value="GNAT_dom"/>
</dbReference>
<protein>
    <recommendedName>
        <fullName evidence="3">N-acetyltransferase domain-containing protein</fullName>
    </recommendedName>
</protein>
<dbReference type="Pfam" id="PF13508">
    <property type="entry name" value="Acetyltransf_7"/>
    <property type="match status" value="1"/>
</dbReference>
<comment type="caution">
    <text evidence="4">The sequence shown here is derived from an EMBL/GenBank/DDBJ whole genome shotgun (WGS) entry which is preliminary data.</text>
</comment>
<keyword evidence="5" id="KW-1185">Reference proteome</keyword>
<dbReference type="CDD" id="cd04301">
    <property type="entry name" value="NAT_SF"/>
    <property type="match status" value="1"/>
</dbReference>
<dbReference type="Proteomes" id="UP001626550">
    <property type="component" value="Unassembled WGS sequence"/>
</dbReference>
<dbReference type="PROSITE" id="PS51186">
    <property type="entry name" value="GNAT"/>
    <property type="match status" value="1"/>
</dbReference>
<evidence type="ECO:0000313" key="4">
    <source>
        <dbReference type="EMBL" id="KAL3307650.1"/>
    </source>
</evidence>
<keyword evidence="1" id="KW-0808">Transferase</keyword>
<dbReference type="Gene3D" id="3.40.630.30">
    <property type="match status" value="1"/>
</dbReference>
<dbReference type="AlphaFoldDB" id="A0ABD2PJM3"/>
<dbReference type="EMBL" id="JBJKFK010006822">
    <property type="protein sequence ID" value="KAL3307650.1"/>
    <property type="molecule type" value="Genomic_DNA"/>
</dbReference>
<evidence type="ECO:0000256" key="1">
    <source>
        <dbReference type="ARBA" id="ARBA00022679"/>
    </source>
</evidence>
<evidence type="ECO:0000256" key="2">
    <source>
        <dbReference type="ARBA" id="ARBA00023315"/>
    </source>
</evidence>
<proteinExistence type="predicted"/>
<evidence type="ECO:0000259" key="3">
    <source>
        <dbReference type="PROSITE" id="PS51186"/>
    </source>
</evidence>
<evidence type="ECO:0000313" key="5">
    <source>
        <dbReference type="Proteomes" id="UP001626550"/>
    </source>
</evidence>
<reference evidence="4 5" key="1">
    <citation type="submission" date="2024-11" db="EMBL/GenBank/DDBJ databases">
        <title>Adaptive evolution of stress response genes in parasites aligns with host niche diversity.</title>
        <authorList>
            <person name="Hahn C."/>
            <person name="Resl P."/>
        </authorList>
    </citation>
    <scope>NUCLEOTIDE SEQUENCE [LARGE SCALE GENOMIC DNA]</scope>
    <source>
        <strain evidence="4">EGGRZ-B1_66</strain>
        <tissue evidence="4">Body</tissue>
    </source>
</reference>
<accession>A0ABD2PJM3</accession>
<organism evidence="4 5">
    <name type="scientific">Cichlidogyrus casuarinus</name>
    <dbReference type="NCBI Taxonomy" id="1844966"/>
    <lineage>
        <taxon>Eukaryota</taxon>
        <taxon>Metazoa</taxon>
        <taxon>Spiralia</taxon>
        <taxon>Lophotrochozoa</taxon>
        <taxon>Platyhelminthes</taxon>
        <taxon>Monogenea</taxon>
        <taxon>Monopisthocotylea</taxon>
        <taxon>Dactylogyridea</taxon>
        <taxon>Ancyrocephalidae</taxon>
        <taxon>Cichlidogyrus</taxon>
    </lineage>
</organism>
<dbReference type="SUPFAM" id="SSF55729">
    <property type="entry name" value="Acyl-CoA N-acyltransferases (Nat)"/>
    <property type="match status" value="1"/>
</dbReference>
<dbReference type="InterPro" id="IPR016181">
    <property type="entry name" value="Acyl_CoA_acyltransferase"/>
</dbReference>
<dbReference type="PANTHER" id="PTHR43420">
    <property type="entry name" value="ACETYLTRANSFERASE"/>
    <property type="match status" value="1"/>
</dbReference>
<sequence>MSFAKEDFEVRRLQTAEELKQCYDYNYKMMKSHEGMEEHFHCLLPELTSYFDQKICEGLIVTRKDSPQKVVGMLIFGNHYSTRYGGLGKILDTFYTDPDYRGKGLGRLLFEAFCQKIRAEGSRQIFLMHQTPMNVGKLYTKLGFLSPTQLKIRQLESTDWVEDDLPDKYTFPGLKMLISMGSKMPVKWIPLDQCESNQFQGDLETKVITLADEKRGLSTTYTEVINFDSWKGLRLISHDFVGDCDELICMDYLRFRAKVYRLVNPTLRKVVVNLECDLEQPQSEEERKRAQLRLKLIANGDLIQDTCISEQWNPIYKML</sequence>
<dbReference type="GO" id="GO:0016746">
    <property type="term" value="F:acyltransferase activity"/>
    <property type="evidence" value="ECO:0007669"/>
    <property type="project" value="UniProtKB-KW"/>
</dbReference>
<keyword evidence="2" id="KW-0012">Acyltransferase</keyword>
<name>A0ABD2PJM3_9PLAT</name>
<gene>
    <name evidence="4" type="ORF">Ciccas_013831</name>
</gene>